<evidence type="ECO:0000256" key="1">
    <source>
        <dbReference type="SAM" id="MobiDB-lite"/>
    </source>
</evidence>
<proteinExistence type="predicted"/>
<feature type="region of interest" description="Disordered" evidence="1">
    <location>
        <begin position="86"/>
        <end position="105"/>
    </location>
</feature>
<keyword evidence="3" id="KW-1185">Reference proteome</keyword>
<dbReference type="AlphaFoldDB" id="A0A4Z2FSS5"/>
<protein>
    <submittedName>
        <fullName evidence="2">Uncharacterized protein</fullName>
    </submittedName>
</protein>
<organism evidence="2 3">
    <name type="scientific">Liparis tanakae</name>
    <name type="common">Tanaka's snailfish</name>
    <dbReference type="NCBI Taxonomy" id="230148"/>
    <lineage>
        <taxon>Eukaryota</taxon>
        <taxon>Metazoa</taxon>
        <taxon>Chordata</taxon>
        <taxon>Craniata</taxon>
        <taxon>Vertebrata</taxon>
        <taxon>Euteleostomi</taxon>
        <taxon>Actinopterygii</taxon>
        <taxon>Neopterygii</taxon>
        <taxon>Teleostei</taxon>
        <taxon>Neoteleostei</taxon>
        <taxon>Acanthomorphata</taxon>
        <taxon>Eupercaria</taxon>
        <taxon>Perciformes</taxon>
        <taxon>Cottioidei</taxon>
        <taxon>Cottales</taxon>
        <taxon>Liparidae</taxon>
        <taxon>Liparis</taxon>
    </lineage>
</organism>
<dbReference type="EMBL" id="SRLO01000932">
    <property type="protein sequence ID" value="TNN43985.1"/>
    <property type="molecule type" value="Genomic_DNA"/>
</dbReference>
<comment type="caution">
    <text evidence="2">The sequence shown here is derived from an EMBL/GenBank/DDBJ whole genome shotgun (WGS) entry which is preliminary data.</text>
</comment>
<name>A0A4Z2FSS5_9TELE</name>
<dbReference type="Proteomes" id="UP000314294">
    <property type="component" value="Unassembled WGS sequence"/>
</dbReference>
<sequence length="105" mass="11991">MRNNDTLPCMGGCARPQVDCARVGRPRVVAGLTGQYYLLSSRLCCKLRRKKWHPDNPLRLEKLPKRYTNLLPANLTYKKTISNFTKEDHTSSDTGLQVDRLNSDI</sequence>
<accession>A0A4Z2FSS5</accession>
<gene>
    <name evidence="2" type="ORF">EYF80_045813</name>
</gene>
<evidence type="ECO:0000313" key="2">
    <source>
        <dbReference type="EMBL" id="TNN43985.1"/>
    </source>
</evidence>
<evidence type="ECO:0000313" key="3">
    <source>
        <dbReference type="Proteomes" id="UP000314294"/>
    </source>
</evidence>
<reference evidence="2 3" key="1">
    <citation type="submission" date="2019-03" db="EMBL/GenBank/DDBJ databases">
        <title>First draft genome of Liparis tanakae, snailfish: a comprehensive survey of snailfish specific genes.</title>
        <authorList>
            <person name="Kim W."/>
            <person name="Song I."/>
            <person name="Jeong J.-H."/>
            <person name="Kim D."/>
            <person name="Kim S."/>
            <person name="Ryu S."/>
            <person name="Song J.Y."/>
            <person name="Lee S.K."/>
        </authorList>
    </citation>
    <scope>NUCLEOTIDE SEQUENCE [LARGE SCALE GENOMIC DNA]</scope>
    <source>
        <tissue evidence="2">Muscle</tissue>
    </source>
</reference>
<dbReference type="OrthoDB" id="8931359at2759"/>